<feature type="domain" description="TIR" evidence="1">
    <location>
        <begin position="53"/>
        <end position="173"/>
    </location>
</feature>
<name>A0AAP0AXR3_9ASPA</name>
<dbReference type="InterPro" id="IPR000157">
    <property type="entry name" value="TIR_dom"/>
</dbReference>
<dbReference type="Proteomes" id="UP001418222">
    <property type="component" value="Unassembled WGS sequence"/>
</dbReference>
<dbReference type="GO" id="GO:0000725">
    <property type="term" value="P:recombinational repair"/>
    <property type="evidence" value="ECO:0007669"/>
    <property type="project" value="TreeGrafter"/>
</dbReference>
<dbReference type="EMBL" id="JBBWWQ010000019">
    <property type="protein sequence ID" value="KAK8918640.1"/>
    <property type="molecule type" value="Genomic_DNA"/>
</dbReference>
<proteinExistence type="predicted"/>
<evidence type="ECO:0000259" key="1">
    <source>
        <dbReference type="PROSITE" id="PS50104"/>
    </source>
</evidence>
<dbReference type="InterPro" id="IPR058874">
    <property type="entry name" value="WHD_plant"/>
</dbReference>
<keyword evidence="3" id="KW-1185">Reference proteome</keyword>
<organism evidence="2 3">
    <name type="scientific">Platanthera zijinensis</name>
    <dbReference type="NCBI Taxonomy" id="2320716"/>
    <lineage>
        <taxon>Eukaryota</taxon>
        <taxon>Viridiplantae</taxon>
        <taxon>Streptophyta</taxon>
        <taxon>Embryophyta</taxon>
        <taxon>Tracheophyta</taxon>
        <taxon>Spermatophyta</taxon>
        <taxon>Magnoliopsida</taxon>
        <taxon>Liliopsida</taxon>
        <taxon>Asparagales</taxon>
        <taxon>Orchidaceae</taxon>
        <taxon>Orchidoideae</taxon>
        <taxon>Orchideae</taxon>
        <taxon>Orchidinae</taxon>
        <taxon>Platanthera</taxon>
    </lineage>
</organism>
<reference evidence="2 3" key="1">
    <citation type="journal article" date="2022" name="Nat. Plants">
        <title>Genomes of leafy and leafless Platanthera orchids illuminate the evolution of mycoheterotrophy.</title>
        <authorList>
            <person name="Li M.H."/>
            <person name="Liu K.W."/>
            <person name="Li Z."/>
            <person name="Lu H.C."/>
            <person name="Ye Q.L."/>
            <person name="Zhang D."/>
            <person name="Wang J.Y."/>
            <person name="Li Y.F."/>
            <person name="Zhong Z.M."/>
            <person name="Liu X."/>
            <person name="Yu X."/>
            <person name="Liu D.K."/>
            <person name="Tu X.D."/>
            <person name="Liu B."/>
            <person name="Hao Y."/>
            <person name="Liao X.Y."/>
            <person name="Jiang Y.T."/>
            <person name="Sun W.H."/>
            <person name="Chen J."/>
            <person name="Chen Y.Q."/>
            <person name="Ai Y."/>
            <person name="Zhai J.W."/>
            <person name="Wu S.S."/>
            <person name="Zhou Z."/>
            <person name="Hsiao Y.Y."/>
            <person name="Wu W.L."/>
            <person name="Chen Y.Y."/>
            <person name="Lin Y.F."/>
            <person name="Hsu J.L."/>
            <person name="Li C.Y."/>
            <person name="Wang Z.W."/>
            <person name="Zhao X."/>
            <person name="Zhong W.Y."/>
            <person name="Ma X.K."/>
            <person name="Ma L."/>
            <person name="Huang J."/>
            <person name="Chen G.Z."/>
            <person name="Huang M.Z."/>
            <person name="Huang L."/>
            <person name="Peng D.H."/>
            <person name="Luo Y.B."/>
            <person name="Zou S.Q."/>
            <person name="Chen S.P."/>
            <person name="Lan S."/>
            <person name="Tsai W.C."/>
            <person name="Van de Peer Y."/>
            <person name="Liu Z.J."/>
        </authorList>
    </citation>
    <scope>NUCLEOTIDE SEQUENCE [LARGE SCALE GENOMIC DNA]</scope>
    <source>
        <strain evidence="2">Lor287</strain>
    </source>
</reference>
<dbReference type="Pfam" id="PF25895">
    <property type="entry name" value="WHD_plant_disease"/>
    <property type="match status" value="1"/>
</dbReference>
<dbReference type="InterPro" id="IPR035897">
    <property type="entry name" value="Toll_tir_struct_dom_sf"/>
</dbReference>
<dbReference type="PANTHER" id="PTHR32472">
    <property type="entry name" value="DNA REPAIR PROTEIN RADA"/>
    <property type="match status" value="1"/>
</dbReference>
<dbReference type="PROSITE" id="PS50104">
    <property type="entry name" value="TIR"/>
    <property type="match status" value="1"/>
</dbReference>
<dbReference type="PANTHER" id="PTHR32472:SF18">
    <property type="entry name" value="OS11G0576100 PROTEIN"/>
    <property type="match status" value="1"/>
</dbReference>
<gene>
    <name evidence="2" type="ORF">KSP39_PZI022158</name>
</gene>
<dbReference type="InterPro" id="IPR027417">
    <property type="entry name" value="P-loop_NTPase"/>
</dbReference>
<dbReference type="GO" id="GO:0007165">
    <property type="term" value="P:signal transduction"/>
    <property type="evidence" value="ECO:0007669"/>
    <property type="project" value="InterPro"/>
</dbReference>
<dbReference type="Gene3D" id="3.40.50.10140">
    <property type="entry name" value="Toll/interleukin-1 receptor homology (TIR) domain"/>
    <property type="match status" value="1"/>
</dbReference>
<protein>
    <recommendedName>
        <fullName evidence="1">TIR domain-containing protein</fullName>
    </recommendedName>
</protein>
<evidence type="ECO:0000313" key="2">
    <source>
        <dbReference type="EMBL" id="KAK8918640.1"/>
    </source>
</evidence>
<dbReference type="Gene3D" id="3.40.50.300">
    <property type="entry name" value="P-loop containing nucleotide triphosphate hydrolases"/>
    <property type="match status" value="1"/>
</dbReference>
<dbReference type="SUPFAM" id="SSF52540">
    <property type="entry name" value="P-loop containing nucleoside triphosphate hydrolases"/>
    <property type="match status" value="1"/>
</dbReference>
<evidence type="ECO:0000313" key="3">
    <source>
        <dbReference type="Proteomes" id="UP001418222"/>
    </source>
</evidence>
<dbReference type="AlphaFoldDB" id="A0AAP0AXR3"/>
<comment type="caution">
    <text evidence="2">The sequence shown here is derived from an EMBL/GenBank/DDBJ whole genome shotgun (WGS) entry which is preliminary data.</text>
</comment>
<accession>A0AAP0AXR3</accession>
<sequence>MATFCFSRPSLMDPPLFSAKDSSVVDSLAYHSSVSLSCEKRMEGNESEVERLRSCDVYVGYCGRQEPLLMRFVNWLQAEMEMHGFSCFVSNRSLSSDARARAMSRKAMEEATLGFVIITRKSFSNLWSIEELNILLTRKNLIPIFFGLMKGLCLSRNIVEKKGDIWSKYGGELWKKYNGLEGEWSKAVDGLSRLDVMLEVSIHNMRDCVLNAIHLIGKKLGRRDSVEKLMKWKSMAEGKEFPFARNSNFTGRKNEFLELKHMLFGDDEIEGDATFFNLIPQGSCRSNIELHQKKNRGRMKEQRMWKESKEEIELECEHNVDDFGRFILRNEITSSRRKRGSSGLALGKGIACISGESGTGKTELLLEFAYRHSKMYKMVLWINGEGMYVRLNYMNLLPLLGIDVSIVDDNLRIDRTHSVNFEETETKAIQKVRKEFMRGIPYLLVINNLECEKDWWDCRNIMELLPRFGGETHIIISTRLPVVMNLRPLHLSNLSSVEGMSLMTKSLMDAKDVELDALKVMEDRLGRLTFGLGLIGSILSDYSIDPPKLLEAINGMPHRGVQWNGKEGAIFRHNPFLVQLLDFVFLVFIRKKKHRNLAMRMAQVSGCFAASPVPLSLLSLTTEISKQRACSCFCKKYFQKLRRGIANSQANLLKAKAASNQLITLNLARCSASYDYIFFHHITKIYAYQNSGDIVTTSMVRAVNIQGCLPEHLSHIWAAGFLLFKFTSSSTVVNFDVHDLLSFIRKFVIPLANHSFASLSQCDPILDLLRQSTEALESVENHILAGPSAEGTIPFWFCWSSTNSTLDANPFIYQDLAHLRATILETRARFMLLCGQYEIGEQLCRRALNIKEAIYGWEHSETLSTRETMERLLSLQANCSLHDLQEMEKESGIPYLSGHSLKGA</sequence>
<dbReference type="SUPFAM" id="SSF52200">
    <property type="entry name" value="Toll/Interleukin receptor TIR domain"/>
    <property type="match status" value="1"/>
</dbReference>